<name>A0A919VA20_9ACTN</name>
<dbReference type="Pfam" id="PF00378">
    <property type="entry name" value="ECH_1"/>
    <property type="match status" value="1"/>
</dbReference>
<dbReference type="RefSeq" id="WP_204029905.1">
    <property type="nucleotide sequence ID" value="NZ_BOOW01000032.1"/>
</dbReference>
<proteinExistence type="inferred from homology"/>
<reference evidence="2" key="1">
    <citation type="submission" date="2021-01" db="EMBL/GenBank/DDBJ databases">
        <title>Whole genome shotgun sequence of Sinosporangium siamense NBRC 109515.</title>
        <authorList>
            <person name="Komaki H."/>
            <person name="Tamura T."/>
        </authorList>
    </citation>
    <scope>NUCLEOTIDE SEQUENCE</scope>
    <source>
        <strain evidence="2">NBRC 109515</strain>
    </source>
</reference>
<keyword evidence="3" id="KW-1185">Reference proteome</keyword>
<dbReference type="CDD" id="cd06558">
    <property type="entry name" value="crotonase-like"/>
    <property type="match status" value="1"/>
</dbReference>
<dbReference type="AlphaFoldDB" id="A0A919VA20"/>
<evidence type="ECO:0000313" key="3">
    <source>
        <dbReference type="Proteomes" id="UP000606172"/>
    </source>
</evidence>
<evidence type="ECO:0000256" key="1">
    <source>
        <dbReference type="ARBA" id="ARBA00005254"/>
    </source>
</evidence>
<dbReference type="PANTHER" id="PTHR43802">
    <property type="entry name" value="ENOYL-COA HYDRATASE"/>
    <property type="match status" value="1"/>
</dbReference>
<sequence>MGDATPASPEEPVLVRVERSVAVITLNRPRVLNAVNRPMAHGYAKALRAADADPRVRGIVVTGAGRGFCSGADMAVFNGTPDEMRSFMVPREEMPHHALRLSKPVVAAVNGPVAGIGFAYMMGSDIRFAAKGATMSTVFPRLGLVAEYGLSWLLPRLIGGARAMELLLSGRTIEAEEALRIGLVHRVSEPGEVLSDALDYTADLVANCAPSSLAVIKEQVYADLERPFEAALDDAISRMNASFGNPDLAEAIAARKEKRPPAFADPKPTSQA</sequence>
<dbReference type="InterPro" id="IPR001753">
    <property type="entry name" value="Enoyl-CoA_hydra/iso"/>
</dbReference>
<dbReference type="EMBL" id="BOOW01000032">
    <property type="protein sequence ID" value="GII94937.1"/>
    <property type="molecule type" value="Genomic_DNA"/>
</dbReference>
<dbReference type="InterPro" id="IPR029045">
    <property type="entry name" value="ClpP/crotonase-like_dom_sf"/>
</dbReference>
<gene>
    <name evidence="2" type="ORF">Ssi02_51680</name>
</gene>
<dbReference type="Gene3D" id="3.90.226.10">
    <property type="entry name" value="2-enoyl-CoA Hydratase, Chain A, domain 1"/>
    <property type="match status" value="1"/>
</dbReference>
<accession>A0A919VA20</accession>
<organism evidence="2 3">
    <name type="scientific">Sinosporangium siamense</name>
    <dbReference type="NCBI Taxonomy" id="1367973"/>
    <lineage>
        <taxon>Bacteria</taxon>
        <taxon>Bacillati</taxon>
        <taxon>Actinomycetota</taxon>
        <taxon>Actinomycetes</taxon>
        <taxon>Streptosporangiales</taxon>
        <taxon>Streptosporangiaceae</taxon>
        <taxon>Sinosporangium</taxon>
    </lineage>
</organism>
<comment type="caution">
    <text evidence="2">The sequence shown here is derived from an EMBL/GenBank/DDBJ whole genome shotgun (WGS) entry which is preliminary data.</text>
</comment>
<protein>
    <submittedName>
        <fullName evidence="2">Enoyl-CoA hydratase</fullName>
    </submittedName>
</protein>
<dbReference type="PANTHER" id="PTHR43802:SF1">
    <property type="entry name" value="IP11341P-RELATED"/>
    <property type="match status" value="1"/>
</dbReference>
<comment type="similarity">
    <text evidence="1">Belongs to the enoyl-CoA hydratase/isomerase family.</text>
</comment>
<dbReference type="Proteomes" id="UP000606172">
    <property type="component" value="Unassembled WGS sequence"/>
</dbReference>
<dbReference type="GO" id="GO:0003824">
    <property type="term" value="F:catalytic activity"/>
    <property type="evidence" value="ECO:0007669"/>
    <property type="project" value="UniProtKB-ARBA"/>
</dbReference>
<evidence type="ECO:0000313" key="2">
    <source>
        <dbReference type="EMBL" id="GII94937.1"/>
    </source>
</evidence>
<dbReference type="SUPFAM" id="SSF52096">
    <property type="entry name" value="ClpP/crotonase"/>
    <property type="match status" value="1"/>
</dbReference>